<proteinExistence type="predicted"/>
<name>A0A316JE72_9HYPH</name>
<evidence type="ECO:0000313" key="1">
    <source>
        <dbReference type="EMBL" id="PWL17413.1"/>
    </source>
</evidence>
<organism evidence="1 2">
    <name type="scientific">Falsochrobactrum shanghaiense</name>
    <dbReference type="NCBI Taxonomy" id="2201899"/>
    <lineage>
        <taxon>Bacteria</taxon>
        <taxon>Pseudomonadati</taxon>
        <taxon>Pseudomonadota</taxon>
        <taxon>Alphaproteobacteria</taxon>
        <taxon>Hyphomicrobiales</taxon>
        <taxon>Brucellaceae</taxon>
        <taxon>Falsochrobactrum</taxon>
    </lineage>
</organism>
<keyword evidence="2" id="KW-1185">Reference proteome</keyword>
<dbReference type="Proteomes" id="UP000245865">
    <property type="component" value="Unassembled WGS sequence"/>
</dbReference>
<comment type="caution">
    <text evidence="1">The sequence shown here is derived from an EMBL/GenBank/DDBJ whole genome shotgun (WGS) entry which is preliminary data.</text>
</comment>
<dbReference type="AlphaFoldDB" id="A0A316JE72"/>
<evidence type="ECO:0000313" key="2">
    <source>
        <dbReference type="Proteomes" id="UP000245865"/>
    </source>
</evidence>
<sequence>MLTLREMLDMATGEVWSKTDQIEKGRREKPPRPEHWFAQQERILQHRKQVVKLVENEIERRKAESEAA</sequence>
<reference evidence="1 2" key="1">
    <citation type="submission" date="2018-05" db="EMBL/GenBank/DDBJ databases">
        <title>Comparative genomic sequence analysis between strain HN4 and CCM 8460T (Falsochrobactrum ovis) will provide more evidence to prove that HN4 is a new species of Falsochrobactrum.</title>
        <authorList>
            <person name="Lyu W."/>
            <person name="Sun L."/>
            <person name="Yao L."/>
        </authorList>
    </citation>
    <scope>NUCLEOTIDE SEQUENCE [LARGE SCALE GENOMIC DNA]</scope>
    <source>
        <strain evidence="1 2">HN4</strain>
    </source>
</reference>
<protein>
    <submittedName>
        <fullName evidence="1">Uncharacterized protein</fullName>
    </submittedName>
</protein>
<dbReference type="EMBL" id="QGDB01000004">
    <property type="protein sequence ID" value="PWL17413.1"/>
    <property type="molecule type" value="Genomic_DNA"/>
</dbReference>
<accession>A0A316JE72</accession>
<gene>
    <name evidence="1" type="ORF">DKP76_11585</name>
</gene>